<keyword evidence="3" id="KW-1185">Reference proteome</keyword>
<dbReference type="EMBL" id="JBHSAY010000006">
    <property type="protein sequence ID" value="MFC4131417.1"/>
    <property type="molecule type" value="Genomic_DNA"/>
</dbReference>
<accession>A0ABV8LKB1</accession>
<evidence type="ECO:0000256" key="1">
    <source>
        <dbReference type="SAM" id="Phobius"/>
    </source>
</evidence>
<feature type="transmembrane region" description="Helical" evidence="1">
    <location>
        <begin position="281"/>
        <end position="304"/>
    </location>
</feature>
<dbReference type="RefSeq" id="WP_253754930.1">
    <property type="nucleotide sequence ID" value="NZ_JAMZDZ010000001.1"/>
</dbReference>
<organism evidence="2 3">
    <name type="scientific">Hamadaea flava</name>
    <dbReference type="NCBI Taxonomy" id="1742688"/>
    <lineage>
        <taxon>Bacteria</taxon>
        <taxon>Bacillati</taxon>
        <taxon>Actinomycetota</taxon>
        <taxon>Actinomycetes</taxon>
        <taxon>Micromonosporales</taxon>
        <taxon>Micromonosporaceae</taxon>
        <taxon>Hamadaea</taxon>
    </lineage>
</organism>
<feature type="transmembrane region" description="Helical" evidence="1">
    <location>
        <begin position="232"/>
        <end position="253"/>
    </location>
</feature>
<evidence type="ECO:0000313" key="3">
    <source>
        <dbReference type="Proteomes" id="UP001595816"/>
    </source>
</evidence>
<keyword evidence="1" id="KW-0812">Transmembrane</keyword>
<evidence type="ECO:0000313" key="2">
    <source>
        <dbReference type="EMBL" id="MFC4131417.1"/>
    </source>
</evidence>
<sequence length="387" mass="41560">MRTLRWTGAVVLLVISSLLVVASVTARFARSELLNTDRYVETVAPLASDPDVQRAITTRVTDAVMNSADLPALIQQIAQATGIKGAEQAATLAAPAITNWIKGQVQRIVGELVTSPQFATLWTEINRSAHTQIDKLLTGEDGTIVSTQNADVVINLGPVVTAAKDNLVNRGWGFLSKVPDVSIPYTVATIDNLPEIQRYVKLLDKAGTWLPILALVVLGLGVWCAPNHRRGLLVGLLISAVLLLLTLGAYAVFRNKYAEKLSAKGFNTDVALTVWDQLLRYLVIALATTTVAAALAAIWVYLAGPGRGATLFRRGVNTAIDPVGRAIGPRPGVRTFIRRWQPWIAVVLAAGAMWWLLANPTVATALLIVAVVALLTAVITLLRRLPA</sequence>
<keyword evidence="1" id="KW-0472">Membrane</keyword>
<keyword evidence="1" id="KW-1133">Transmembrane helix</keyword>
<comment type="caution">
    <text evidence="2">The sequence shown here is derived from an EMBL/GenBank/DDBJ whole genome shotgun (WGS) entry which is preliminary data.</text>
</comment>
<protein>
    <submittedName>
        <fullName evidence="2">Uncharacterized protein</fullName>
    </submittedName>
</protein>
<feature type="transmembrane region" description="Helical" evidence="1">
    <location>
        <begin position="340"/>
        <end position="357"/>
    </location>
</feature>
<gene>
    <name evidence="2" type="ORF">ACFOZ4_12460</name>
</gene>
<name>A0ABV8LKB1_9ACTN</name>
<dbReference type="Proteomes" id="UP001595816">
    <property type="component" value="Unassembled WGS sequence"/>
</dbReference>
<reference evidence="3" key="1">
    <citation type="journal article" date="2019" name="Int. J. Syst. Evol. Microbiol.">
        <title>The Global Catalogue of Microorganisms (GCM) 10K type strain sequencing project: providing services to taxonomists for standard genome sequencing and annotation.</title>
        <authorList>
            <consortium name="The Broad Institute Genomics Platform"/>
            <consortium name="The Broad Institute Genome Sequencing Center for Infectious Disease"/>
            <person name="Wu L."/>
            <person name="Ma J."/>
        </authorList>
    </citation>
    <scope>NUCLEOTIDE SEQUENCE [LARGE SCALE GENOMIC DNA]</scope>
    <source>
        <strain evidence="3">CGMCC 4.7289</strain>
    </source>
</reference>
<feature type="transmembrane region" description="Helical" evidence="1">
    <location>
        <begin position="206"/>
        <end position="225"/>
    </location>
</feature>
<feature type="transmembrane region" description="Helical" evidence="1">
    <location>
        <begin position="363"/>
        <end position="382"/>
    </location>
</feature>
<proteinExistence type="predicted"/>